<reference evidence="9 11" key="2">
    <citation type="journal article" date="2014" name="PLoS Genet.">
        <title>Phylogenetically driven sequencing of extremely halophilic archaea reveals strategies for static and dynamic osmo-response.</title>
        <authorList>
            <person name="Becker E.A."/>
            <person name="Seitzer P.M."/>
            <person name="Tritt A."/>
            <person name="Larsen D."/>
            <person name="Krusor M."/>
            <person name="Yao A.I."/>
            <person name="Wu D."/>
            <person name="Madern D."/>
            <person name="Eisen J.A."/>
            <person name="Darling A.E."/>
            <person name="Facciotti M.T."/>
        </authorList>
    </citation>
    <scope>NUCLEOTIDE SEQUENCE [LARGE SCALE GENOMIC DNA]</scope>
    <source>
        <strain evidence="9 11">DSM 11551</strain>
    </source>
</reference>
<reference evidence="8 10" key="1">
    <citation type="journal article" date="2009" name="Stand. Genomic Sci.">
        <title>Complete genome sequence of Halogeometricum borinquense type strain (PR3).</title>
        <authorList>
            <person name="Malfatti S."/>
            <person name="Tindall B.J."/>
            <person name="Schneider S."/>
            <person name="Fahnrich R."/>
            <person name="Lapidus A."/>
            <person name="Labuttii K."/>
            <person name="Copeland A."/>
            <person name="Glavina Del Rio T."/>
            <person name="Nolan M."/>
            <person name="Chen F."/>
            <person name="Lucas S."/>
            <person name="Tice H."/>
            <person name="Cheng J.F."/>
            <person name="Bruce D."/>
            <person name="Goodwin L."/>
            <person name="Pitluck S."/>
            <person name="Anderson I."/>
            <person name="Pati A."/>
            <person name="Ivanova N."/>
            <person name="Mavromatis K."/>
            <person name="Chen A."/>
            <person name="Palaniappan K."/>
            <person name="D'haeseleer P."/>
            <person name="Goker M."/>
            <person name="Bristow J."/>
            <person name="Eisen J.A."/>
            <person name="Markowitz V."/>
            <person name="Hugenholtz P."/>
            <person name="Kyrpides N.C."/>
            <person name="Klenk H.P."/>
            <person name="Chain P."/>
        </authorList>
    </citation>
    <scope>NUCLEOTIDE SEQUENCE [LARGE SCALE GENOMIC DNA]</scope>
    <source>
        <strain evidence="10">ATCC 700274 / DSM 11551 / JCM 10706 / KCTC 4070 / PR3</strain>
        <strain evidence="8">PR 3</strain>
    </source>
</reference>
<gene>
    <name evidence="8" type="ordered locus">Hbor_17110</name>
    <name evidence="9" type="ORF">C499_07530</name>
</gene>
<dbReference type="STRING" id="469382.Hbor_17110"/>
<evidence type="ECO:0000256" key="6">
    <source>
        <dbReference type="ARBA" id="ARBA00023136"/>
    </source>
</evidence>
<evidence type="ECO:0000256" key="7">
    <source>
        <dbReference type="SAM" id="Phobius"/>
    </source>
</evidence>
<dbReference type="HOGENOM" id="CLU_656581_0_0_2"/>
<feature type="transmembrane region" description="Helical" evidence="7">
    <location>
        <begin position="305"/>
        <end position="321"/>
    </location>
</feature>
<dbReference type="EMBL" id="CP001690">
    <property type="protein sequence ID" value="ADQ67279.1"/>
    <property type="molecule type" value="Genomic_DNA"/>
</dbReference>
<sequence>MDLSTAFRRTRRSRPRLFWLSAVTLASLLVFPAVEIALQSANLVPGFTFYDFRGAFYTAGERFLSGKNLYADVHNPYVYPPVVVLLFAPFTVVSPWMAGLLWNVFSLAVLGAGLFALVRSFGVRLSIPSKAVLLWALVGFFPTILWLKAGQVSGFLTGLFCFAVAAHRRSWQDDDSTTLALASGALTTISSSFKPFYAPSGAHLLRDKKRFVGAVAAVVGIVGLSLFFGVETFTDYLGVLTHGKGWGQATEPGGISTDITNWGPFFFRPLYFFGSAALYIRLALTFGVAGLVLYSRRDDSARSEYAALALGLTTIPLASPIPDLFAVTPLIPAFIVSLFNELQLDDGLPEIPVLSVLLFHVHAYTLGFFAGFGATIIPAVSALEPLLPFLQAGMWALALMFGLQVYRIGQSVRA</sequence>
<feature type="transmembrane region" description="Helical" evidence="7">
    <location>
        <begin position="100"/>
        <end position="121"/>
    </location>
</feature>
<dbReference type="AlphaFoldDB" id="E4NM74"/>
<dbReference type="Pfam" id="PF09594">
    <property type="entry name" value="GT87"/>
    <property type="match status" value="1"/>
</dbReference>
<feature type="transmembrane region" description="Helical" evidence="7">
    <location>
        <begin position="270"/>
        <end position="293"/>
    </location>
</feature>
<keyword evidence="3" id="KW-0808">Transferase</keyword>
<dbReference type="InterPro" id="IPR018584">
    <property type="entry name" value="GT87"/>
</dbReference>
<accession>E4NM74</accession>
<dbReference type="EMBL" id="AOHT01000024">
    <property type="protein sequence ID" value="ELY28495.1"/>
    <property type="molecule type" value="Genomic_DNA"/>
</dbReference>
<evidence type="ECO:0000256" key="5">
    <source>
        <dbReference type="ARBA" id="ARBA00022989"/>
    </source>
</evidence>
<feature type="transmembrane region" description="Helical" evidence="7">
    <location>
        <begin position="211"/>
        <end position="230"/>
    </location>
</feature>
<evidence type="ECO:0008006" key="12">
    <source>
        <dbReference type="Google" id="ProtNLM"/>
    </source>
</evidence>
<evidence type="ECO:0000313" key="8">
    <source>
        <dbReference type="EMBL" id="ADQ67279.1"/>
    </source>
</evidence>
<dbReference type="GeneID" id="9993530"/>
<proteinExistence type="predicted"/>
<dbReference type="Proteomes" id="UP000006663">
    <property type="component" value="Chromosome"/>
</dbReference>
<dbReference type="KEGG" id="hbo:Hbor_17110"/>
<feature type="transmembrane region" description="Helical" evidence="7">
    <location>
        <begin position="386"/>
        <end position="406"/>
    </location>
</feature>
<keyword evidence="5 7" id="KW-1133">Transmembrane helix</keyword>
<evidence type="ECO:0000256" key="3">
    <source>
        <dbReference type="ARBA" id="ARBA00022679"/>
    </source>
</evidence>
<keyword evidence="2" id="KW-1003">Cell membrane</keyword>
<keyword evidence="10" id="KW-1185">Reference proteome</keyword>
<evidence type="ECO:0000313" key="9">
    <source>
        <dbReference type="EMBL" id="ELY28495.1"/>
    </source>
</evidence>
<organism evidence="8 10">
    <name type="scientific">Halogeometricum borinquense (strain ATCC 700274 / DSM 11551 / JCM 10706 / KCTC 4070 / PR3)</name>
    <dbReference type="NCBI Taxonomy" id="469382"/>
    <lineage>
        <taxon>Archaea</taxon>
        <taxon>Methanobacteriati</taxon>
        <taxon>Methanobacteriota</taxon>
        <taxon>Stenosarchaea group</taxon>
        <taxon>Halobacteria</taxon>
        <taxon>Halobacteriales</taxon>
        <taxon>Haloferacaceae</taxon>
        <taxon>Halogeometricum</taxon>
    </lineage>
</organism>
<evidence type="ECO:0000313" key="10">
    <source>
        <dbReference type="Proteomes" id="UP000006663"/>
    </source>
</evidence>
<evidence type="ECO:0000313" key="11">
    <source>
        <dbReference type="Proteomes" id="UP000011585"/>
    </source>
</evidence>
<protein>
    <recommendedName>
        <fullName evidence="12">DUF2029 domain-containing protein</fullName>
    </recommendedName>
</protein>
<dbReference type="eggNOG" id="arCOG08186">
    <property type="taxonomic scope" value="Archaea"/>
</dbReference>
<feature type="transmembrane region" description="Helical" evidence="7">
    <location>
        <begin position="77"/>
        <end position="93"/>
    </location>
</feature>
<dbReference type="GO" id="GO:0005886">
    <property type="term" value="C:plasma membrane"/>
    <property type="evidence" value="ECO:0007669"/>
    <property type="project" value="UniProtKB-SubCell"/>
</dbReference>
<evidence type="ECO:0000256" key="2">
    <source>
        <dbReference type="ARBA" id="ARBA00022475"/>
    </source>
</evidence>
<dbReference type="GO" id="GO:0016758">
    <property type="term" value="F:hexosyltransferase activity"/>
    <property type="evidence" value="ECO:0007669"/>
    <property type="project" value="InterPro"/>
</dbReference>
<dbReference type="OrthoDB" id="346500at2157"/>
<feature type="transmembrane region" description="Helical" evidence="7">
    <location>
        <begin position="356"/>
        <end position="380"/>
    </location>
</feature>
<keyword evidence="4 7" id="KW-0812">Transmembrane</keyword>
<comment type="subcellular location">
    <subcellularLocation>
        <location evidence="1">Cell membrane</location>
        <topology evidence="1">Multi-pass membrane protein</topology>
    </subcellularLocation>
</comment>
<evidence type="ECO:0000256" key="4">
    <source>
        <dbReference type="ARBA" id="ARBA00022692"/>
    </source>
</evidence>
<keyword evidence="6 7" id="KW-0472">Membrane</keyword>
<name>E4NM74_HALBP</name>
<dbReference type="RefSeq" id="WP_006054823.1">
    <property type="nucleotide sequence ID" value="NC_014729.1"/>
</dbReference>
<dbReference type="Proteomes" id="UP000011585">
    <property type="component" value="Unassembled WGS sequence"/>
</dbReference>
<evidence type="ECO:0000256" key="1">
    <source>
        <dbReference type="ARBA" id="ARBA00004651"/>
    </source>
</evidence>